<keyword evidence="2" id="KW-1185">Reference proteome</keyword>
<sequence>MEYPVYVTFFSVLGRAERRCQIVWSLLTCSFAGAPYKGSPFQEPH</sequence>
<gene>
    <name evidence="1" type="ORF">X975_19049</name>
</gene>
<accession>A0A087TCP4</accession>
<dbReference type="AlphaFoldDB" id="A0A087TCP4"/>
<evidence type="ECO:0000313" key="1">
    <source>
        <dbReference type="EMBL" id="KFM62883.1"/>
    </source>
</evidence>
<organism evidence="1 2">
    <name type="scientific">Stegodyphus mimosarum</name>
    <name type="common">African social velvet spider</name>
    <dbReference type="NCBI Taxonomy" id="407821"/>
    <lineage>
        <taxon>Eukaryota</taxon>
        <taxon>Metazoa</taxon>
        <taxon>Ecdysozoa</taxon>
        <taxon>Arthropoda</taxon>
        <taxon>Chelicerata</taxon>
        <taxon>Arachnida</taxon>
        <taxon>Araneae</taxon>
        <taxon>Araneomorphae</taxon>
        <taxon>Entelegynae</taxon>
        <taxon>Eresoidea</taxon>
        <taxon>Eresidae</taxon>
        <taxon>Stegodyphus</taxon>
    </lineage>
</organism>
<feature type="non-terminal residue" evidence="1">
    <location>
        <position position="45"/>
    </location>
</feature>
<evidence type="ECO:0000313" key="2">
    <source>
        <dbReference type="Proteomes" id="UP000054359"/>
    </source>
</evidence>
<name>A0A087TCP4_STEMI</name>
<dbReference type="EMBL" id="KK114617">
    <property type="protein sequence ID" value="KFM62883.1"/>
    <property type="molecule type" value="Genomic_DNA"/>
</dbReference>
<proteinExistence type="predicted"/>
<reference evidence="1 2" key="1">
    <citation type="submission" date="2013-11" db="EMBL/GenBank/DDBJ databases">
        <title>Genome sequencing of Stegodyphus mimosarum.</title>
        <authorList>
            <person name="Bechsgaard J."/>
        </authorList>
    </citation>
    <scope>NUCLEOTIDE SEQUENCE [LARGE SCALE GENOMIC DNA]</scope>
</reference>
<dbReference type="Proteomes" id="UP000054359">
    <property type="component" value="Unassembled WGS sequence"/>
</dbReference>
<protein>
    <submittedName>
        <fullName evidence="1">Uncharacterized protein</fullName>
    </submittedName>
</protein>